<sequence length="159" mass="17962">MLTANAAPDIGLFFVYVFISNDALPIAWAKSLCVGADDVIAHLVEPHPRPQTPRANQSRARLEYDFISDSALITNSNTNTAARWSCVPFAQSAENIKRFEIHCSHGLFSPVFVTPQNFHLRTSAMRISTAKPPRQRAKGQVFPRKDKIHYLLDLYYLFN</sequence>
<name>A0ACC1NFS3_9PEZI</name>
<proteinExistence type="predicted"/>
<comment type="caution">
    <text evidence="1">The sequence shown here is derived from an EMBL/GenBank/DDBJ whole genome shotgun (WGS) entry which is preliminary data.</text>
</comment>
<gene>
    <name evidence="1" type="ORF">NUW58_g7584</name>
</gene>
<reference evidence="1" key="1">
    <citation type="submission" date="2022-10" db="EMBL/GenBank/DDBJ databases">
        <title>Genome Sequence of Xylaria curta.</title>
        <authorList>
            <person name="Buettner E."/>
        </authorList>
    </citation>
    <scope>NUCLEOTIDE SEQUENCE</scope>
    <source>
        <strain evidence="1">Babe10</strain>
    </source>
</reference>
<dbReference type="Proteomes" id="UP001143856">
    <property type="component" value="Unassembled WGS sequence"/>
</dbReference>
<keyword evidence="2" id="KW-1185">Reference proteome</keyword>
<accession>A0ACC1NFS3</accession>
<evidence type="ECO:0000313" key="2">
    <source>
        <dbReference type="Proteomes" id="UP001143856"/>
    </source>
</evidence>
<protein>
    <submittedName>
        <fullName evidence="1">Uncharacterized protein</fullName>
    </submittedName>
</protein>
<dbReference type="EMBL" id="JAPDGR010002012">
    <property type="protein sequence ID" value="KAJ2978147.1"/>
    <property type="molecule type" value="Genomic_DNA"/>
</dbReference>
<evidence type="ECO:0000313" key="1">
    <source>
        <dbReference type="EMBL" id="KAJ2978147.1"/>
    </source>
</evidence>
<organism evidence="1 2">
    <name type="scientific">Xylaria curta</name>
    <dbReference type="NCBI Taxonomy" id="42375"/>
    <lineage>
        <taxon>Eukaryota</taxon>
        <taxon>Fungi</taxon>
        <taxon>Dikarya</taxon>
        <taxon>Ascomycota</taxon>
        <taxon>Pezizomycotina</taxon>
        <taxon>Sordariomycetes</taxon>
        <taxon>Xylariomycetidae</taxon>
        <taxon>Xylariales</taxon>
        <taxon>Xylariaceae</taxon>
        <taxon>Xylaria</taxon>
    </lineage>
</organism>